<dbReference type="Proteomes" id="UP000631114">
    <property type="component" value="Unassembled WGS sequence"/>
</dbReference>
<dbReference type="GO" id="GO:0003677">
    <property type="term" value="F:DNA binding"/>
    <property type="evidence" value="ECO:0007669"/>
    <property type="project" value="UniProtKB-KW"/>
</dbReference>
<keyword evidence="4" id="KW-0539">Nucleus</keyword>
<dbReference type="InterPro" id="IPR003441">
    <property type="entry name" value="NAC-dom"/>
</dbReference>
<dbReference type="Gene3D" id="2.170.150.80">
    <property type="entry name" value="NAC domain"/>
    <property type="match status" value="1"/>
</dbReference>
<evidence type="ECO:0000256" key="1">
    <source>
        <dbReference type="ARBA" id="ARBA00023015"/>
    </source>
</evidence>
<keyword evidence="2" id="KW-0238">DNA-binding</keyword>
<evidence type="ECO:0000313" key="8">
    <source>
        <dbReference type="Proteomes" id="UP000631114"/>
    </source>
</evidence>
<proteinExistence type="predicted"/>
<evidence type="ECO:0000256" key="5">
    <source>
        <dbReference type="SAM" id="MobiDB-lite"/>
    </source>
</evidence>
<dbReference type="AlphaFoldDB" id="A0A835M2A1"/>
<feature type="domain" description="NAC" evidence="6">
    <location>
        <begin position="8"/>
        <end position="165"/>
    </location>
</feature>
<dbReference type="Pfam" id="PF02365">
    <property type="entry name" value="NAM"/>
    <property type="match status" value="1"/>
</dbReference>
<feature type="compositionally biased region" description="Basic residues" evidence="5">
    <location>
        <begin position="195"/>
        <end position="208"/>
    </location>
</feature>
<dbReference type="PANTHER" id="PTHR31719">
    <property type="entry name" value="NAC TRANSCRIPTION FACTOR 56"/>
    <property type="match status" value="1"/>
</dbReference>
<keyword evidence="3" id="KW-0804">Transcription</keyword>
<reference evidence="7 8" key="1">
    <citation type="submission" date="2020-10" db="EMBL/GenBank/DDBJ databases">
        <title>The Coptis chinensis genome and diversification of protoberbering-type alkaloids.</title>
        <authorList>
            <person name="Wang B."/>
            <person name="Shu S."/>
            <person name="Song C."/>
            <person name="Liu Y."/>
        </authorList>
    </citation>
    <scope>NUCLEOTIDE SEQUENCE [LARGE SCALE GENOMIC DNA]</scope>
    <source>
        <strain evidence="7">HL-2020</strain>
        <tissue evidence="7">Leaf</tissue>
    </source>
</reference>
<comment type="caution">
    <text evidence="7">The sequence shown here is derived from an EMBL/GenBank/DDBJ whole genome shotgun (WGS) entry which is preliminary data.</text>
</comment>
<dbReference type="PROSITE" id="PS51005">
    <property type="entry name" value="NAC"/>
    <property type="match status" value="1"/>
</dbReference>
<name>A0A835M2A1_9MAGN</name>
<dbReference type="PANTHER" id="PTHR31719:SF94">
    <property type="entry name" value="PROTEIN ATAF2"/>
    <property type="match status" value="1"/>
</dbReference>
<feature type="region of interest" description="Disordered" evidence="5">
    <location>
        <begin position="168"/>
        <end position="233"/>
    </location>
</feature>
<keyword evidence="1" id="KW-0805">Transcription regulation</keyword>
<evidence type="ECO:0000313" key="7">
    <source>
        <dbReference type="EMBL" id="KAF9617003.1"/>
    </source>
</evidence>
<evidence type="ECO:0000259" key="6">
    <source>
        <dbReference type="PROSITE" id="PS51005"/>
    </source>
</evidence>
<keyword evidence="8" id="KW-1185">Reference proteome</keyword>
<protein>
    <recommendedName>
        <fullName evidence="6">NAC domain-containing protein</fullName>
    </recommendedName>
</protein>
<dbReference type="SUPFAM" id="SSF101941">
    <property type="entry name" value="NAC domain"/>
    <property type="match status" value="1"/>
</dbReference>
<dbReference type="GO" id="GO:0006355">
    <property type="term" value="P:regulation of DNA-templated transcription"/>
    <property type="evidence" value="ECO:0007669"/>
    <property type="project" value="InterPro"/>
</dbReference>
<evidence type="ECO:0000256" key="3">
    <source>
        <dbReference type="ARBA" id="ARBA00023163"/>
    </source>
</evidence>
<gene>
    <name evidence="7" type="ORF">IFM89_033073</name>
</gene>
<evidence type="ECO:0000256" key="2">
    <source>
        <dbReference type="ARBA" id="ARBA00023125"/>
    </source>
</evidence>
<dbReference type="EMBL" id="JADFTS010000003">
    <property type="protein sequence ID" value="KAF9617003.1"/>
    <property type="molecule type" value="Genomic_DNA"/>
</dbReference>
<sequence>MTTPVIKYPPGFRFLPTGLQLIVPYLTNKLRDPHFKCPMITDANVYAYHPQELVEKHKLNEEDTWYFFSHRVRKYKEGDRPDREAGNGYWKASGSKKDLIDQDKRKVGHTRALVYYEGKKVKNNPGKKTDWIMHEFWNQEYQIPKNKQSNCMKLDDWVLYKIHYNNTRGKSKRQEGSDNEDDVVQGQAKGEAKGKGKKYIGRNGKRRKQEGNDNEDDVDKGQAEVEGSRNNNLENLEVDSEFAASLEKAIELFDENYIPVSSVEDVPLPLVCNNFWSPEDYAHDDNQQVQVPVGNILNSLETGSGSGVDYKSQEMFANIGTSQENGRGNGFNCHNEEVYDSQFLNIQTSQANSVKCHRTGVNDDQQFRNVHTQAYGGGNSVNCQSAVVYQANDGGNSVNKFHSVYTSQAYSDYSGASSLSIQSYNDQVGNASDIYTSRQRMLQPPSKSVAYF</sequence>
<dbReference type="InterPro" id="IPR036093">
    <property type="entry name" value="NAC_dom_sf"/>
</dbReference>
<accession>A0A835M2A1</accession>
<evidence type="ECO:0000256" key="4">
    <source>
        <dbReference type="ARBA" id="ARBA00023242"/>
    </source>
</evidence>
<organism evidence="7 8">
    <name type="scientific">Coptis chinensis</name>
    <dbReference type="NCBI Taxonomy" id="261450"/>
    <lineage>
        <taxon>Eukaryota</taxon>
        <taxon>Viridiplantae</taxon>
        <taxon>Streptophyta</taxon>
        <taxon>Embryophyta</taxon>
        <taxon>Tracheophyta</taxon>
        <taxon>Spermatophyta</taxon>
        <taxon>Magnoliopsida</taxon>
        <taxon>Ranunculales</taxon>
        <taxon>Ranunculaceae</taxon>
        <taxon>Coptidoideae</taxon>
        <taxon>Coptis</taxon>
    </lineage>
</organism>